<evidence type="ECO:0008006" key="4">
    <source>
        <dbReference type="Google" id="ProtNLM"/>
    </source>
</evidence>
<organism evidence="2 3">
    <name type="scientific">Luedemannella flava</name>
    <dbReference type="NCBI Taxonomy" id="349316"/>
    <lineage>
        <taxon>Bacteria</taxon>
        <taxon>Bacillati</taxon>
        <taxon>Actinomycetota</taxon>
        <taxon>Actinomycetes</taxon>
        <taxon>Micromonosporales</taxon>
        <taxon>Micromonosporaceae</taxon>
        <taxon>Luedemannella</taxon>
    </lineage>
</organism>
<gene>
    <name evidence="2" type="ORF">GCM10009682_07150</name>
</gene>
<keyword evidence="1" id="KW-1133">Transmembrane helix</keyword>
<feature type="transmembrane region" description="Helical" evidence="1">
    <location>
        <begin position="333"/>
        <end position="355"/>
    </location>
</feature>
<dbReference type="EMBL" id="BAAALT010000013">
    <property type="protein sequence ID" value="GAA1787732.1"/>
    <property type="molecule type" value="Genomic_DNA"/>
</dbReference>
<comment type="caution">
    <text evidence="2">The sequence shown here is derived from an EMBL/GenBank/DDBJ whole genome shotgun (WGS) entry which is preliminary data.</text>
</comment>
<evidence type="ECO:0000256" key="1">
    <source>
        <dbReference type="SAM" id="Phobius"/>
    </source>
</evidence>
<feature type="transmembrane region" description="Helical" evidence="1">
    <location>
        <begin position="233"/>
        <end position="251"/>
    </location>
</feature>
<feature type="transmembrane region" description="Helical" evidence="1">
    <location>
        <begin position="392"/>
        <end position="412"/>
    </location>
</feature>
<feature type="transmembrane region" description="Helical" evidence="1">
    <location>
        <begin position="201"/>
        <end position="221"/>
    </location>
</feature>
<keyword evidence="3" id="KW-1185">Reference proteome</keyword>
<accession>A0ABP4XQC0</accession>
<evidence type="ECO:0000313" key="2">
    <source>
        <dbReference type="EMBL" id="GAA1787732.1"/>
    </source>
</evidence>
<evidence type="ECO:0000313" key="3">
    <source>
        <dbReference type="Proteomes" id="UP001500218"/>
    </source>
</evidence>
<dbReference type="Proteomes" id="UP001500218">
    <property type="component" value="Unassembled WGS sequence"/>
</dbReference>
<proteinExistence type="predicted"/>
<keyword evidence="1" id="KW-0472">Membrane</keyword>
<reference evidence="3" key="1">
    <citation type="journal article" date="2019" name="Int. J. Syst. Evol. Microbiol.">
        <title>The Global Catalogue of Microorganisms (GCM) 10K type strain sequencing project: providing services to taxonomists for standard genome sequencing and annotation.</title>
        <authorList>
            <consortium name="The Broad Institute Genomics Platform"/>
            <consortium name="The Broad Institute Genome Sequencing Center for Infectious Disease"/>
            <person name="Wu L."/>
            <person name="Ma J."/>
        </authorList>
    </citation>
    <scope>NUCLEOTIDE SEQUENCE [LARGE SCALE GENOMIC DNA]</scope>
    <source>
        <strain evidence="3">JCM 13250</strain>
    </source>
</reference>
<feature type="transmembrane region" description="Helical" evidence="1">
    <location>
        <begin position="432"/>
        <end position="452"/>
    </location>
</feature>
<sequence>MEGSGVAGGGSQFSVWEALAGRAPGQPLGPADPGLWAAVAERVNPTKARPQLRDGIERADLVSVRGVAYVMLRSPDHGNGRKGTAPCYLRLAPEEVALAELMDGTRTLARLVADFARISGQLAPDRVRRIVADLAGNRMLEELPVDAFKPLDRVRRAPWPLRLGRAMLAFAQGRRMIVANIDPVLSFAYRAGGRLLFTRPVAVLLATVALVGLGAFGWLWWGGEHSVFLNGQSYLTGAALLLGLNVLALACHEIGHGLAAKHAGRRVPVAGFLVYFGIPSVFVDTTDVWMGGRRARIRTTVAGPAAGLVLAGTSAIVGVVNPALAPWCFKLAFAWYVNALFNLNPFLALDGYYLVMDWLEVPNLRARGLAWVAARLRRRPPRWRSLDREGRLVALYGLLSMAWLVIAVNIAYRVYVDRVSGLVVGLWRTGLLAQLVVVAVVAALSSPMIYLLGTWLNRHRRRWADRRRERRDANDLPRRENALRHSSLGELSPNALADLAARATWVHPRPGEQLIAARQPVPAV</sequence>
<dbReference type="CDD" id="cd05709">
    <property type="entry name" value="S2P-M50"/>
    <property type="match status" value="1"/>
</dbReference>
<name>A0ABP4XQC0_9ACTN</name>
<feature type="transmembrane region" description="Helical" evidence="1">
    <location>
        <begin position="300"/>
        <end position="321"/>
    </location>
</feature>
<protein>
    <recommendedName>
        <fullName evidence="4">Peptide zinc metalloprotease protein</fullName>
    </recommendedName>
</protein>
<keyword evidence="1" id="KW-0812">Transmembrane</keyword>